<dbReference type="InterPro" id="IPR017584">
    <property type="entry name" value="Pyridine_nucleo_diS_OxRdtase_N"/>
</dbReference>
<gene>
    <name evidence="13" type="ORF">ACMU_14300</name>
</gene>
<dbReference type="InterPro" id="IPR000408">
    <property type="entry name" value="Reg_chr_condens"/>
</dbReference>
<evidence type="ECO:0000313" key="13">
    <source>
        <dbReference type="EMBL" id="KAJ54930.1"/>
    </source>
</evidence>
<evidence type="ECO:0000256" key="2">
    <source>
        <dbReference type="ARBA" id="ARBA00022630"/>
    </source>
</evidence>
<evidence type="ECO:0000259" key="11">
    <source>
        <dbReference type="Pfam" id="PF02769"/>
    </source>
</evidence>
<feature type="domain" description="FAD/NAD(P)-binding" evidence="12">
    <location>
        <begin position="10"/>
        <end position="307"/>
    </location>
</feature>
<reference evidence="13 14" key="1">
    <citation type="submission" date="2014-03" db="EMBL/GenBank/DDBJ databases">
        <title>Draft Genome Sequence of Actibacterium mucosum KCTC 23349, a Marine Alphaproteobacterium with Complex Ionic Requirements Isolated from Mediterranean Seawater at Malvarrosa Beach, Valencia, Spain.</title>
        <authorList>
            <person name="Arahal D.R."/>
            <person name="Shao Z."/>
            <person name="Lai Q."/>
            <person name="Pujalte M.J."/>
        </authorList>
    </citation>
    <scope>NUCLEOTIDE SEQUENCE [LARGE SCALE GENOMIC DNA]</scope>
    <source>
        <strain evidence="13 14">KCTC 23349</strain>
    </source>
</reference>
<dbReference type="GO" id="GO:0016301">
    <property type="term" value="F:kinase activity"/>
    <property type="evidence" value="ECO:0007669"/>
    <property type="project" value="UniProtKB-KW"/>
</dbReference>
<dbReference type="InterPro" id="IPR036921">
    <property type="entry name" value="PurM-like_N_sf"/>
</dbReference>
<keyword evidence="5" id="KW-0418">Kinase</keyword>
<dbReference type="InterPro" id="IPR010918">
    <property type="entry name" value="PurM-like_C_dom"/>
</dbReference>
<evidence type="ECO:0000259" key="12">
    <source>
        <dbReference type="Pfam" id="PF07992"/>
    </source>
</evidence>
<evidence type="ECO:0000259" key="10">
    <source>
        <dbReference type="Pfam" id="PF00586"/>
    </source>
</evidence>
<organism evidence="13 14">
    <name type="scientific">Actibacterium mucosum KCTC 23349</name>
    <dbReference type="NCBI Taxonomy" id="1454373"/>
    <lineage>
        <taxon>Bacteria</taxon>
        <taxon>Pseudomonadati</taxon>
        <taxon>Pseudomonadota</taxon>
        <taxon>Alphaproteobacteria</taxon>
        <taxon>Rhodobacterales</taxon>
        <taxon>Roseobacteraceae</taxon>
        <taxon>Actibacterium</taxon>
    </lineage>
</organism>
<dbReference type="SUPFAM" id="SSF51905">
    <property type="entry name" value="FAD/NAD(P)-binding domain"/>
    <property type="match status" value="2"/>
</dbReference>
<dbReference type="InterPro" id="IPR016188">
    <property type="entry name" value="PurM-like_N"/>
</dbReference>
<evidence type="ECO:0000256" key="8">
    <source>
        <dbReference type="ARBA" id="ARBA00023002"/>
    </source>
</evidence>
<comment type="cofactor">
    <cofactor evidence="1">
        <name>FAD</name>
        <dbReference type="ChEBI" id="CHEBI:57692"/>
    </cofactor>
</comment>
<dbReference type="NCBIfam" id="TIGR00476">
    <property type="entry name" value="selD"/>
    <property type="match status" value="1"/>
</dbReference>
<keyword evidence="9" id="KW-0711">Selenium</keyword>
<dbReference type="Gene3D" id="3.50.50.100">
    <property type="match status" value="1"/>
</dbReference>
<dbReference type="EMBL" id="JFKE01000005">
    <property type="protein sequence ID" value="KAJ54930.1"/>
    <property type="molecule type" value="Genomic_DNA"/>
</dbReference>
<evidence type="ECO:0000256" key="9">
    <source>
        <dbReference type="ARBA" id="ARBA00023266"/>
    </source>
</evidence>
<sequence length="712" mass="73922">MHVPLPITRDLVLVGGGHSHALVLRSWGMRPLAGVRVTVINPGPTAPYSGMLPGLVAGHYRREELEIDLVKLARFAGARVVLGRAEGIDRDARLIHVPGRAPIYYDLASVDIGITSDLPALPGFTDHAVPAKPLGAFASRWQAFVAQTVAGKAAPRVAVIGAGVAGVELALACKHRLAQEGVGGEVALLEAGPEPLRDIGKGARAALSDQIAAQGVSLMTAAAVSEVTADGVVLQDGRQVEAALVIGAAGAAPQGWLDQTGLALTNGFIDVGADLRATSDPLIYAVGDCAHLTHDPRPKAGVFAVREAPVLLHNLRADLSGGKRREYHPQKDYLKLMSTGGKHAVADKLGLRLEGDWLWRWKNQIDRSFMRKFHELPQMDPPKLPTEAADGLRAIVENGPICGGCAAKAAADVLHDGVGRLGDDAALISVGGAELALSTDHFRAFWADPYVLTQIAVAHALGDIWAMGGQPRAVLSQVTLPTASDRVQRHMLREITAAARAALGDIPLVGGHSAVGAELMVGFTALGQAGAARRVTGAQVGDALILTKPLGSGTLFAAEMQGKADGGDIARALQTMARPVREDAVVLAPMAHAMTDVTGFGLGGHLLDMLRDGGLDAELVLNDVPLMQGAAELAAAGVRSSLYPKNAELLQAVGLDTTSTPRAALLADPQTAGGLLAAVPNGDAAMDAMQKAGLQAWKIGLLTEGTGKIKAR</sequence>
<dbReference type="InterPro" id="IPR023753">
    <property type="entry name" value="FAD/NAD-binding_dom"/>
</dbReference>
<dbReference type="Pfam" id="PF07992">
    <property type="entry name" value="Pyr_redox_2"/>
    <property type="match status" value="1"/>
</dbReference>
<dbReference type="InterPro" id="IPR036188">
    <property type="entry name" value="FAD/NAD-bd_sf"/>
</dbReference>
<evidence type="ECO:0000256" key="4">
    <source>
        <dbReference type="ARBA" id="ARBA00022741"/>
    </source>
</evidence>
<proteinExistence type="predicted"/>
<dbReference type="InterPro" id="IPR036676">
    <property type="entry name" value="PurM-like_C_sf"/>
</dbReference>
<dbReference type="GO" id="GO:0019646">
    <property type="term" value="P:aerobic electron transport chain"/>
    <property type="evidence" value="ECO:0007669"/>
    <property type="project" value="TreeGrafter"/>
</dbReference>
<evidence type="ECO:0000256" key="6">
    <source>
        <dbReference type="ARBA" id="ARBA00022827"/>
    </source>
</evidence>
<dbReference type="OrthoDB" id="9767928at2"/>
<name>A0A037ZEQ1_9RHOB</name>
<keyword evidence="4" id="KW-0547">Nucleotide-binding</keyword>
<dbReference type="GO" id="GO:0003955">
    <property type="term" value="F:NAD(P)H dehydrogenase (quinone) activity"/>
    <property type="evidence" value="ECO:0007669"/>
    <property type="project" value="TreeGrafter"/>
</dbReference>
<keyword evidence="3" id="KW-0808">Transferase</keyword>
<dbReference type="Pfam" id="PF02769">
    <property type="entry name" value="AIRS_C"/>
    <property type="match status" value="1"/>
</dbReference>
<dbReference type="AlphaFoldDB" id="A0A037ZEQ1"/>
<evidence type="ECO:0000313" key="14">
    <source>
        <dbReference type="Proteomes" id="UP000026249"/>
    </source>
</evidence>
<keyword evidence="7" id="KW-0067">ATP-binding</keyword>
<dbReference type="RefSeq" id="WP_035260043.1">
    <property type="nucleotide sequence ID" value="NZ_JFKE01000005.1"/>
</dbReference>
<dbReference type="PANTHER" id="PTHR42913">
    <property type="entry name" value="APOPTOSIS-INDUCING FACTOR 1"/>
    <property type="match status" value="1"/>
</dbReference>
<dbReference type="Gene3D" id="3.30.1330.10">
    <property type="entry name" value="PurM-like, N-terminal domain"/>
    <property type="match status" value="1"/>
</dbReference>
<dbReference type="Pfam" id="PF00586">
    <property type="entry name" value="AIRS"/>
    <property type="match status" value="1"/>
</dbReference>
<dbReference type="InterPro" id="IPR051169">
    <property type="entry name" value="NADH-Q_oxidoreductase"/>
</dbReference>
<feature type="domain" description="PurM-like N-terminal" evidence="10">
    <location>
        <begin position="422"/>
        <end position="528"/>
    </location>
</feature>
<keyword evidence="6" id="KW-0274">FAD</keyword>
<keyword evidence="8" id="KW-0560">Oxidoreductase</keyword>
<evidence type="ECO:0000256" key="3">
    <source>
        <dbReference type="ARBA" id="ARBA00022679"/>
    </source>
</evidence>
<dbReference type="PRINTS" id="PR00368">
    <property type="entry name" value="FADPNR"/>
</dbReference>
<dbReference type="SUPFAM" id="SSF55326">
    <property type="entry name" value="PurM N-terminal domain-like"/>
    <property type="match status" value="1"/>
</dbReference>
<dbReference type="STRING" id="1454373.ACMU_14300"/>
<evidence type="ECO:0000256" key="1">
    <source>
        <dbReference type="ARBA" id="ARBA00001974"/>
    </source>
</evidence>
<dbReference type="NCBIfam" id="TIGR03169">
    <property type="entry name" value="Nterm_to_SelD"/>
    <property type="match status" value="1"/>
</dbReference>
<dbReference type="InterPro" id="IPR004536">
    <property type="entry name" value="SPS/SelD"/>
</dbReference>
<evidence type="ECO:0000256" key="7">
    <source>
        <dbReference type="ARBA" id="ARBA00022840"/>
    </source>
</evidence>
<dbReference type="Gene3D" id="3.90.650.10">
    <property type="entry name" value="PurM-like C-terminal domain"/>
    <property type="match status" value="1"/>
</dbReference>
<keyword evidence="14" id="KW-1185">Reference proteome</keyword>
<feature type="domain" description="PurM-like C-terminal" evidence="11">
    <location>
        <begin position="539"/>
        <end position="706"/>
    </location>
</feature>
<comment type="caution">
    <text evidence="13">The sequence shown here is derived from an EMBL/GenBank/DDBJ whole genome shotgun (WGS) entry which is preliminary data.</text>
</comment>
<accession>A0A037ZEQ1</accession>
<evidence type="ECO:0000256" key="5">
    <source>
        <dbReference type="ARBA" id="ARBA00022777"/>
    </source>
</evidence>
<dbReference type="Proteomes" id="UP000026249">
    <property type="component" value="Unassembled WGS sequence"/>
</dbReference>
<protein>
    <submittedName>
        <fullName evidence="13">Segregation protein B</fullName>
    </submittedName>
</protein>
<keyword evidence="2" id="KW-0285">Flavoprotein</keyword>
<dbReference type="SUPFAM" id="SSF56042">
    <property type="entry name" value="PurM C-terminal domain-like"/>
    <property type="match status" value="1"/>
</dbReference>
<dbReference type="GO" id="GO:0005524">
    <property type="term" value="F:ATP binding"/>
    <property type="evidence" value="ECO:0007669"/>
    <property type="project" value="UniProtKB-KW"/>
</dbReference>
<dbReference type="PROSITE" id="PS00626">
    <property type="entry name" value="RCC1_2"/>
    <property type="match status" value="1"/>
</dbReference>
<dbReference type="PANTHER" id="PTHR42913:SF9">
    <property type="entry name" value="SLR1591 PROTEIN"/>
    <property type="match status" value="1"/>
</dbReference>